<keyword evidence="1" id="KW-0479">Metal-binding</keyword>
<comment type="caution">
    <text evidence="3">The sequence shown here is derived from an EMBL/GenBank/DDBJ whole genome shotgun (WGS) entry which is preliminary data.</text>
</comment>
<name>A0A427Y195_9TREE</name>
<sequence>MVHKQTRFKCGPCNTSFGDASMLKRHENRFDGCEFHHHQESRRNKHEFEKHSKPHTCDPATCAAKALVTSPSSCVTLRTGFQREETPLEDW</sequence>
<evidence type="ECO:0000313" key="3">
    <source>
        <dbReference type="EMBL" id="RSH84869.1"/>
    </source>
</evidence>
<reference evidence="3 4" key="1">
    <citation type="submission" date="2018-11" db="EMBL/GenBank/DDBJ databases">
        <title>Genome sequence of Apiotrichum porosum DSM 27194.</title>
        <authorList>
            <person name="Aliyu H."/>
            <person name="Gorte O."/>
            <person name="Ochsenreither K."/>
        </authorList>
    </citation>
    <scope>NUCLEOTIDE SEQUENCE [LARGE SCALE GENOMIC DNA]</scope>
    <source>
        <strain evidence="3 4">DSM 27194</strain>
    </source>
</reference>
<evidence type="ECO:0000259" key="2">
    <source>
        <dbReference type="PROSITE" id="PS50157"/>
    </source>
</evidence>
<protein>
    <recommendedName>
        <fullName evidence="2">C2H2-type domain-containing protein</fullName>
    </recommendedName>
</protein>
<proteinExistence type="predicted"/>
<evidence type="ECO:0000256" key="1">
    <source>
        <dbReference type="PROSITE-ProRule" id="PRU00042"/>
    </source>
</evidence>
<dbReference type="EMBL" id="RSCE01000003">
    <property type="protein sequence ID" value="RSH84869.1"/>
    <property type="molecule type" value="Genomic_DNA"/>
</dbReference>
<accession>A0A427Y195</accession>
<dbReference type="GeneID" id="39590945"/>
<gene>
    <name evidence="3" type="ORF">EHS24_006402</name>
</gene>
<dbReference type="Proteomes" id="UP000279236">
    <property type="component" value="Unassembled WGS sequence"/>
</dbReference>
<dbReference type="AlphaFoldDB" id="A0A427Y195"/>
<evidence type="ECO:0000313" key="4">
    <source>
        <dbReference type="Proteomes" id="UP000279236"/>
    </source>
</evidence>
<dbReference type="RefSeq" id="XP_028478317.1">
    <property type="nucleotide sequence ID" value="XM_028621865.1"/>
</dbReference>
<keyword evidence="1" id="KW-0862">Zinc</keyword>
<feature type="domain" description="C2H2-type" evidence="2">
    <location>
        <begin position="8"/>
        <end position="41"/>
    </location>
</feature>
<organism evidence="3 4">
    <name type="scientific">Apiotrichum porosum</name>
    <dbReference type="NCBI Taxonomy" id="105984"/>
    <lineage>
        <taxon>Eukaryota</taxon>
        <taxon>Fungi</taxon>
        <taxon>Dikarya</taxon>
        <taxon>Basidiomycota</taxon>
        <taxon>Agaricomycotina</taxon>
        <taxon>Tremellomycetes</taxon>
        <taxon>Trichosporonales</taxon>
        <taxon>Trichosporonaceae</taxon>
        <taxon>Apiotrichum</taxon>
    </lineage>
</organism>
<keyword evidence="1" id="KW-0863">Zinc-finger</keyword>
<dbReference type="InterPro" id="IPR013087">
    <property type="entry name" value="Znf_C2H2_type"/>
</dbReference>
<dbReference type="GO" id="GO:0008270">
    <property type="term" value="F:zinc ion binding"/>
    <property type="evidence" value="ECO:0007669"/>
    <property type="project" value="UniProtKB-KW"/>
</dbReference>
<dbReference type="PROSITE" id="PS50157">
    <property type="entry name" value="ZINC_FINGER_C2H2_2"/>
    <property type="match status" value="1"/>
</dbReference>
<keyword evidence="4" id="KW-1185">Reference proteome</keyword>